<reference evidence="1" key="1">
    <citation type="journal article" date="2020" name="Nature">
        <title>Giant virus diversity and host interactions through global metagenomics.</title>
        <authorList>
            <person name="Schulz F."/>
            <person name="Roux S."/>
            <person name="Paez-Espino D."/>
            <person name="Jungbluth S."/>
            <person name="Walsh D.A."/>
            <person name="Denef V.J."/>
            <person name="McMahon K.D."/>
            <person name="Konstantinidis K.T."/>
            <person name="Eloe-Fadrosh E.A."/>
            <person name="Kyrpides N.C."/>
            <person name="Woyke T."/>
        </authorList>
    </citation>
    <scope>NUCLEOTIDE SEQUENCE</scope>
    <source>
        <strain evidence="1">GVMAG-M-3300025138-11</strain>
    </source>
</reference>
<dbReference type="AlphaFoldDB" id="A0A6C0J0V2"/>
<name>A0A6C0J0V2_9ZZZZ</name>
<sequence length="148" mass="16845">MTDNIEINSMEITLNDTNLTKQQKAILQKVYTSTKTSIIDIFNKLDKDSDVAEISNSIFRTVCLVMKTIEKVKLNRKILTGEEKKIIVLELVRISIISEIEDETTKAIVLNMYNMSGEDVLETVIDVTRNVNVTLKRGISKLFKCCKN</sequence>
<proteinExistence type="predicted"/>
<accession>A0A6C0J0V2</accession>
<protein>
    <submittedName>
        <fullName evidence="1">Uncharacterized protein</fullName>
    </submittedName>
</protein>
<organism evidence="1">
    <name type="scientific">viral metagenome</name>
    <dbReference type="NCBI Taxonomy" id="1070528"/>
    <lineage>
        <taxon>unclassified sequences</taxon>
        <taxon>metagenomes</taxon>
        <taxon>organismal metagenomes</taxon>
    </lineage>
</organism>
<dbReference type="EMBL" id="MN740274">
    <property type="protein sequence ID" value="QHT97273.1"/>
    <property type="molecule type" value="Genomic_DNA"/>
</dbReference>
<evidence type="ECO:0000313" key="1">
    <source>
        <dbReference type="EMBL" id="QHT97273.1"/>
    </source>
</evidence>